<keyword evidence="3" id="KW-0443">Lipid metabolism</keyword>
<dbReference type="Pfam" id="PF04336">
    <property type="entry name" value="ACP_PD"/>
    <property type="match status" value="1"/>
</dbReference>
<dbReference type="STRING" id="111780.Sta7437_1582"/>
<dbReference type="PIRSF" id="PIRSF011489">
    <property type="entry name" value="DUF479"/>
    <property type="match status" value="1"/>
</dbReference>
<dbReference type="OrthoDB" id="8442777at2"/>
<evidence type="ECO:0000256" key="2">
    <source>
        <dbReference type="ARBA" id="ARBA00022801"/>
    </source>
</evidence>
<gene>
    <name evidence="4" type="ordered locus">Sta7437_1582</name>
</gene>
<dbReference type="HOGENOM" id="CLU_099370_1_1_3"/>
<evidence type="ECO:0000256" key="3">
    <source>
        <dbReference type="ARBA" id="ARBA00023098"/>
    </source>
</evidence>
<accession>K9XRK7</accession>
<proteinExistence type="predicted"/>
<evidence type="ECO:0000313" key="5">
    <source>
        <dbReference type="Proteomes" id="UP000010473"/>
    </source>
</evidence>
<dbReference type="EMBL" id="CP003653">
    <property type="protein sequence ID" value="AFZ35148.1"/>
    <property type="molecule type" value="Genomic_DNA"/>
</dbReference>
<dbReference type="PANTHER" id="PTHR38764">
    <property type="entry name" value="ACYL CARRIER PROTEIN PHOSPHODIESTERASE"/>
    <property type="match status" value="1"/>
</dbReference>
<dbReference type="PATRIC" id="fig|111780.3.peg.1649"/>
<keyword evidence="5" id="KW-1185">Reference proteome</keyword>
<dbReference type="eggNOG" id="COG3124">
    <property type="taxonomic scope" value="Bacteria"/>
</dbReference>
<dbReference type="Proteomes" id="UP000010473">
    <property type="component" value="Chromosome"/>
</dbReference>
<evidence type="ECO:0000313" key="4">
    <source>
        <dbReference type="EMBL" id="AFZ35148.1"/>
    </source>
</evidence>
<dbReference type="PANTHER" id="PTHR38764:SF1">
    <property type="entry name" value="ACYL CARRIER PROTEIN PHOSPHODIESTERASE"/>
    <property type="match status" value="1"/>
</dbReference>
<organism evidence="4 5">
    <name type="scientific">Stanieria cyanosphaera (strain ATCC 29371 / PCC 7437)</name>
    <dbReference type="NCBI Taxonomy" id="111780"/>
    <lineage>
        <taxon>Bacteria</taxon>
        <taxon>Bacillati</taxon>
        <taxon>Cyanobacteriota</taxon>
        <taxon>Cyanophyceae</taxon>
        <taxon>Pleurocapsales</taxon>
        <taxon>Dermocarpellaceae</taxon>
        <taxon>Stanieria</taxon>
    </lineage>
</organism>
<keyword evidence="1" id="KW-0444">Lipid biosynthesis</keyword>
<dbReference type="RefSeq" id="WP_015192819.1">
    <property type="nucleotide sequence ID" value="NC_019748.1"/>
</dbReference>
<reference evidence="5" key="1">
    <citation type="journal article" date="2013" name="Proc. Natl. Acad. Sci. U.S.A.">
        <title>Improving the coverage of the cyanobacterial phylum using diversity-driven genome sequencing.</title>
        <authorList>
            <person name="Shih P.M."/>
            <person name="Wu D."/>
            <person name="Latifi A."/>
            <person name="Axen S.D."/>
            <person name="Fewer D.P."/>
            <person name="Talla E."/>
            <person name="Calteau A."/>
            <person name="Cai F."/>
            <person name="Tandeau de Marsac N."/>
            <person name="Rippka R."/>
            <person name="Herdman M."/>
            <person name="Sivonen K."/>
            <person name="Coursin T."/>
            <person name="Laurent T."/>
            <person name="Goodwin L."/>
            <person name="Nolan M."/>
            <person name="Davenport K.W."/>
            <person name="Han C.S."/>
            <person name="Rubin E.M."/>
            <person name="Eisen J.A."/>
            <person name="Woyke T."/>
            <person name="Gugger M."/>
            <person name="Kerfeld C.A."/>
        </authorList>
    </citation>
    <scope>NUCLEOTIDE SEQUENCE [LARGE SCALE GENOMIC DNA]</scope>
    <source>
        <strain evidence="5">ATCC 29371 / PCC 7437</strain>
    </source>
</reference>
<dbReference type="AlphaFoldDB" id="K9XRK7"/>
<dbReference type="InterPro" id="IPR007431">
    <property type="entry name" value="ACP_PD"/>
</dbReference>
<protein>
    <submittedName>
        <fullName evidence="4">Acyl carrier protein phosphodiesterase</fullName>
    </submittedName>
</protein>
<dbReference type="GO" id="GO:0008770">
    <property type="term" value="F:[acyl-carrier-protein] phosphodiesterase activity"/>
    <property type="evidence" value="ECO:0007669"/>
    <property type="project" value="InterPro"/>
</dbReference>
<dbReference type="KEGG" id="scs:Sta7437_1582"/>
<sequence length="198" mass="23585">MNWLAHLLLAKPDIESRLGNLLGDLVKGRERQNLPKQFQLGLQCHQAIDCYTDNHWIVKRSKQRIQANYGRFAGILVDVFYDYILAQNWYNYSALSLSDFTIQVYSSFTHYLAQVPPRASLVINKMIEEDWLGSYQTWLGIEHTLQRISWRITRRTNCYCNLTPALNEFRQQYFEFEQDFGEFFPQLTRHIQNWNLSH</sequence>
<dbReference type="GO" id="GO:0006633">
    <property type="term" value="P:fatty acid biosynthetic process"/>
    <property type="evidence" value="ECO:0007669"/>
    <property type="project" value="InterPro"/>
</dbReference>
<keyword evidence="2" id="KW-0378">Hydrolase</keyword>
<name>K9XRK7_STAC7</name>
<evidence type="ECO:0000256" key="1">
    <source>
        <dbReference type="ARBA" id="ARBA00022516"/>
    </source>
</evidence>